<dbReference type="InterPro" id="IPR001387">
    <property type="entry name" value="Cro/C1-type_HTH"/>
</dbReference>
<dbReference type="InterPro" id="IPR010982">
    <property type="entry name" value="Lambda_DNA-bd_dom_sf"/>
</dbReference>
<dbReference type="GO" id="GO:0005829">
    <property type="term" value="C:cytosol"/>
    <property type="evidence" value="ECO:0007669"/>
    <property type="project" value="TreeGrafter"/>
</dbReference>
<protein>
    <recommendedName>
        <fullName evidence="2">HTH cro/C1-type domain-containing protein</fullName>
    </recommendedName>
</protein>
<keyword evidence="1" id="KW-0238">DNA-binding</keyword>
<dbReference type="PANTHER" id="PTHR46797">
    <property type="entry name" value="HTH-TYPE TRANSCRIPTIONAL REGULATOR"/>
    <property type="match status" value="1"/>
</dbReference>
<dbReference type="EMBL" id="MFBF01000035">
    <property type="protein sequence ID" value="OGD90740.1"/>
    <property type="molecule type" value="Genomic_DNA"/>
</dbReference>
<evidence type="ECO:0000313" key="3">
    <source>
        <dbReference type="EMBL" id="OGD90740.1"/>
    </source>
</evidence>
<evidence type="ECO:0000259" key="2">
    <source>
        <dbReference type="PROSITE" id="PS50943"/>
    </source>
</evidence>
<dbReference type="PROSITE" id="PS50943">
    <property type="entry name" value="HTH_CROC1"/>
    <property type="match status" value="1"/>
</dbReference>
<evidence type="ECO:0000313" key="4">
    <source>
        <dbReference type="Proteomes" id="UP000177124"/>
    </source>
</evidence>
<sequence length="89" mass="10027">MDWKTHRAQLLKDPQVRKALKESELEYQIARAIIKARIEKGLTQGQLADRLKTKQSVISRVENAKTTPSLSLLKKLASALGVNLSVQFK</sequence>
<dbReference type="SMART" id="SM00530">
    <property type="entry name" value="HTH_XRE"/>
    <property type="match status" value="1"/>
</dbReference>
<gene>
    <name evidence="3" type="ORF">A3D07_03475</name>
</gene>
<feature type="domain" description="HTH cro/C1-type" evidence="2">
    <location>
        <begin position="33"/>
        <end position="87"/>
    </location>
</feature>
<name>A0A1F5GFX4_9BACT</name>
<reference evidence="3 4" key="1">
    <citation type="journal article" date="2016" name="Nat. Commun.">
        <title>Thousands of microbial genomes shed light on interconnected biogeochemical processes in an aquifer system.</title>
        <authorList>
            <person name="Anantharaman K."/>
            <person name="Brown C.T."/>
            <person name="Hug L.A."/>
            <person name="Sharon I."/>
            <person name="Castelle C.J."/>
            <person name="Probst A.J."/>
            <person name="Thomas B.C."/>
            <person name="Singh A."/>
            <person name="Wilkins M.J."/>
            <person name="Karaoz U."/>
            <person name="Brodie E.L."/>
            <person name="Williams K.H."/>
            <person name="Hubbard S.S."/>
            <person name="Banfield J.F."/>
        </authorList>
    </citation>
    <scope>NUCLEOTIDE SEQUENCE [LARGE SCALE GENOMIC DNA]</scope>
</reference>
<organism evidence="3 4">
    <name type="scientific">Candidatus Curtissbacteria bacterium RIFCSPHIGHO2_02_FULL_42_15</name>
    <dbReference type="NCBI Taxonomy" id="1797716"/>
    <lineage>
        <taxon>Bacteria</taxon>
        <taxon>Candidatus Curtissiibacteriota</taxon>
    </lineage>
</organism>
<dbReference type="AlphaFoldDB" id="A0A1F5GFX4"/>
<dbReference type="GO" id="GO:0003677">
    <property type="term" value="F:DNA binding"/>
    <property type="evidence" value="ECO:0007669"/>
    <property type="project" value="UniProtKB-KW"/>
</dbReference>
<dbReference type="SUPFAM" id="SSF47413">
    <property type="entry name" value="lambda repressor-like DNA-binding domains"/>
    <property type="match status" value="1"/>
</dbReference>
<accession>A0A1F5GFX4</accession>
<dbReference type="PANTHER" id="PTHR46797:SF10">
    <property type="entry name" value="BLR1115 PROTEIN"/>
    <property type="match status" value="1"/>
</dbReference>
<comment type="caution">
    <text evidence="3">The sequence shown here is derived from an EMBL/GenBank/DDBJ whole genome shotgun (WGS) entry which is preliminary data.</text>
</comment>
<dbReference type="Proteomes" id="UP000177124">
    <property type="component" value="Unassembled WGS sequence"/>
</dbReference>
<evidence type="ECO:0000256" key="1">
    <source>
        <dbReference type="ARBA" id="ARBA00023125"/>
    </source>
</evidence>
<dbReference type="CDD" id="cd00093">
    <property type="entry name" value="HTH_XRE"/>
    <property type="match status" value="1"/>
</dbReference>
<dbReference type="Gene3D" id="1.10.260.40">
    <property type="entry name" value="lambda repressor-like DNA-binding domains"/>
    <property type="match status" value="1"/>
</dbReference>
<dbReference type="STRING" id="1797716.A3D07_03475"/>
<dbReference type="InterPro" id="IPR050807">
    <property type="entry name" value="TransReg_Diox_bact_type"/>
</dbReference>
<dbReference type="GO" id="GO:0003700">
    <property type="term" value="F:DNA-binding transcription factor activity"/>
    <property type="evidence" value="ECO:0007669"/>
    <property type="project" value="TreeGrafter"/>
</dbReference>
<proteinExistence type="predicted"/>
<dbReference type="Pfam" id="PF01381">
    <property type="entry name" value="HTH_3"/>
    <property type="match status" value="1"/>
</dbReference>